<evidence type="ECO:0000313" key="1">
    <source>
        <dbReference type="EMBL" id="GAA3386607.1"/>
    </source>
</evidence>
<proteinExistence type="predicted"/>
<organism evidence="1 2">
    <name type="scientific">Cryptosporangium minutisporangium</name>
    <dbReference type="NCBI Taxonomy" id="113569"/>
    <lineage>
        <taxon>Bacteria</taxon>
        <taxon>Bacillati</taxon>
        <taxon>Actinomycetota</taxon>
        <taxon>Actinomycetes</taxon>
        <taxon>Cryptosporangiales</taxon>
        <taxon>Cryptosporangiaceae</taxon>
        <taxon>Cryptosporangium</taxon>
    </lineage>
</organism>
<comment type="caution">
    <text evidence="1">The sequence shown here is derived from an EMBL/GenBank/DDBJ whole genome shotgun (WGS) entry which is preliminary data.</text>
</comment>
<evidence type="ECO:0000313" key="2">
    <source>
        <dbReference type="Proteomes" id="UP001501676"/>
    </source>
</evidence>
<keyword evidence="2" id="KW-1185">Reference proteome</keyword>
<sequence>MAYSTFAAWLHLDAGDPGGALRWHDVAQEWAYRAQDRVAVARALVDRAMARTDLGTGAAVVDLCEAALLDGAVSIPRCGSSPTSSKHTVRRC</sequence>
<accession>A0ABP6SXS6</accession>
<protein>
    <submittedName>
        <fullName evidence="1">Uncharacterized protein</fullName>
    </submittedName>
</protein>
<dbReference type="Proteomes" id="UP001501676">
    <property type="component" value="Unassembled WGS sequence"/>
</dbReference>
<reference evidence="2" key="1">
    <citation type="journal article" date="2019" name="Int. J. Syst. Evol. Microbiol.">
        <title>The Global Catalogue of Microorganisms (GCM) 10K type strain sequencing project: providing services to taxonomists for standard genome sequencing and annotation.</title>
        <authorList>
            <consortium name="The Broad Institute Genomics Platform"/>
            <consortium name="The Broad Institute Genome Sequencing Center for Infectious Disease"/>
            <person name="Wu L."/>
            <person name="Ma J."/>
        </authorList>
    </citation>
    <scope>NUCLEOTIDE SEQUENCE [LARGE SCALE GENOMIC DNA]</scope>
    <source>
        <strain evidence="2">JCM 9458</strain>
    </source>
</reference>
<gene>
    <name evidence="1" type="ORF">GCM10020369_25130</name>
</gene>
<dbReference type="EMBL" id="BAAAYN010000017">
    <property type="protein sequence ID" value="GAA3386607.1"/>
    <property type="molecule type" value="Genomic_DNA"/>
</dbReference>
<name>A0ABP6SXS6_9ACTN</name>